<accession>A0AAV2SFL4</accession>
<proteinExistence type="predicted"/>
<sequence>MGRRNKKKREKGSHTSTMPSLSPELMEQILHSNFMDGYYSRGHQQEIEGCIAFFGGYLFNYYEALGYEIISYETMKEVWGEDIEPEEVLEDRYLLLAILTSEALKKGFDNLLLLARFLMMSTSADSVEDYWEPISVDSEEQADIKRYLHINWRFRTKWGIHVKYGNGGFGIYPHGE</sequence>
<name>A0AAV2SFL4_MEGNR</name>
<evidence type="ECO:0000313" key="3">
    <source>
        <dbReference type="Proteomes" id="UP001497623"/>
    </source>
</evidence>
<dbReference type="AlphaFoldDB" id="A0AAV2SFL4"/>
<feature type="compositionally biased region" description="Basic residues" evidence="1">
    <location>
        <begin position="1"/>
        <end position="11"/>
    </location>
</feature>
<feature type="region of interest" description="Disordered" evidence="1">
    <location>
        <begin position="1"/>
        <end position="20"/>
    </location>
</feature>
<gene>
    <name evidence="2" type="ORF">MNOR_LOCUS36157</name>
</gene>
<organism evidence="2 3">
    <name type="scientific">Meganyctiphanes norvegica</name>
    <name type="common">Northern krill</name>
    <name type="synonym">Thysanopoda norvegica</name>
    <dbReference type="NCBI Taxonomy" id="48144"/>
    <lineage>
        <taxon>Eukaryota</taxon>
        <taxon>Metazoa</taxon>
        <taxon>Ecdysozoa</taxon>
        <taxon>Arthropoda</taxon>
        <taxon>Crustacea</taxon>
        <taxon>Multicrustacea</taxon>
        <taxon>Malacostraca</taxon>
        <taxon>Eumalacostraca</taxon>
        <taxon>Eucarida</taxon>
        <taxon>Euphausiacea</taxon>
        <taxon>Euphausiidae</taxon>
        <taxon>Meganyctiphanes</taxon>
    </lineage>
</organism>
<comment type="caution">
    <text evidence="2">The sequence shown here is derived from an EMBL/GenBank/DDBJ whole genome shotgun (WGS) entry which is preliminary data.</text>
</comment>
<evidence type="ECO:0000256" key="1">
    <source>
        <dbReference type="SAM" id="MobiDB-lite"/>
    </source>
</evidence>
<keyword evidence="3" id="KW-1185">Reference proteome</keyword>
<protein>
    <submittedName>
        <fullName evidence="2">Uncharacterized protein</fullName>
    </submittedName>
</protein>
<evidence type="ECO:0000313" key="2">
    <source>
        <dbReference type="EMBL" id="CAL4187123.1"/>
    </source>
</evidence>
<dbReference type="EMBL" id="CAXKWB010064013">
    <property type="protein sequence ID" value="CAL4187123.1"/>
    <property type="molecule type" value="Genomic_DNA"/>
</dbReference>
<reference evidence="2 3" key="1">
    <citation type="submission" date="2024-05" db="EMBL/GenBank/DDBJ databases">
        <authorList>
            <person name="Wallberg A."/>
        </authorList>
    </citation>
    <scope>NUCLEOTIDE SEQUENCE [LARGE SCALE GENOMIC DNA]</scope>
</reference>
<dbReference type="Proteomes" id="UP001497623">
    <property type="component" value="Unassembled WGS sequence"/>
</dbReference>